<evidence type="ECO:0000313" key="15">
    <source>
        <dbReference type="Proteomes" id="UP001630969"/>
    </source>
</evidence>
<name>A0ABW9GJW6_9GAMM</name>
<evidence type="ECO:0000256" key="7">
    <source>
        <dbReference type="ARBA" id="ARBA00022741"/>
    </source>
</evidence>
<dbReference type="Pfam" id="PF12170">
    <property type="entry name" value="DNA_pol3_tau_5"/>
    <property type="match status" value="1"/>
</dbReference>
<evidence type="ECO:0000256" key="10">
    <source>
        <dbReference type="ARBA" id="ARBA00022932"/>
    </source>
</evidence>
<dbReference type="NCBIfam" id="TIGR02397">
    <property type="entry name" value="dnaX_nterm"/>
    <property type="match status" value="1"/>
</dbReference>
<evidence type="ECO:0000256" key="2">
    <source>
        <dbReference type="ARBA" id="ARBA00012417"/>
    </source>
</evidence>
<protein>
    <recommendedName>
        <fullName evidence="2">DNA-directed DNA polymerase</fullName>
        <ecNumber evidence="2">2.7.7.7</ecNumber>
    </recommendedName>
</protein>
<dbReference type="RefSeq" id="WP_408787549.1">
    <property type="nucleotide sequence ID" value="NZ_JBGXBU010000001.1"/>
</dbReference>
<dbReference type="Proteomes" id="UP001630969">
    <property type="component" value="Unassembled WGS sequence"/>
</dbReference>
<dbReference type="Pfam" id="PF22608">
    <property type="entry name" value="DNAX_ATPase_lid"/>
    <property type="match status" value="1"/>
</dbReference>
<organism evidence="14 15">
    <name type="scientific">Aeromonas bivalvium</name>
    <dbReference type="NCBI Taxonomy" id="440079"/>
    <lineage>
        <taxon>Bacteria</taxon>
        <taxon>Pseudomonadati</taxon>
        <taxon>Pseudomonadota</taxon>
        <taxon>Gammaproteobacteria</taxon>
        <taxon>Aeromonadales</taxon>
        <taxon>Aeromonadaceae</taxon>
        <taxon>Aeromonas</taxon>
    </lineage>
</organism>
<evidence type="ECO:0000256" key="12">
    <source>
        <dbReference type="SAM" id="MobiDB-lite"/>
    </source>
</evidence>
<dbReference type="NCBIfam" id="NF005942">
    <property type="entry name" value="PRK07994.1"/>
    <property type="match status" value="1"/>
</dbReference>
<keyword evidence="5" id="KW-0235">DNA replication</keyword>
<dbReference type="EC" id="2.7.7.7" evidence="2"/>
<dbReference type="InterPro" id="IPR038249">
    <property type="entry name" value="PolIII_tau_V_sf"/>
</dbReference>
<evidence type="ECO:0000259" key="13">
    <source>
        <dbReference type="SMART" id="SM00382"/>
    </source>
</evidence>
<feature type="compositionally biased region" description="Low complexity" evidence="12">
    <location>
        <begin position="574"/>
        <end position="585"/>
    </location>
</feature>
<dbReference type="SUPFAM" id="SSF52540">
    <property type="entry name" value="P-loop containing nucleoside triphosphate hydrolases"/>
    <property type="match status" value="1"/>
</dbReference>
<gene>
    <name evidence="14" type="primary">dnaX</name>
    <name evidence="14" type="ORF">ACEUDJ_00940</name>
</gene>
<proteinExistence type="inferred from homology"/>
<reference evidence="14 15" key="1">
    <citation type="submission" date="2024-09" db="EMBL/GenBank/DDBJ databases">
        <title>Aeromonas strains Genome sequencing and assembly.</title>
        <authorList>
            <person name="Hu X."/>
            <person name="Tang B."/>
        </authorList>
    </citation>
    <scope>NUCLEOTIDE SEQUENCE [LARGE SCALE GENOMIC DNA]</scope>
    <source>
        <strain evidence="14 15">NB23SCDHY001</strain>
    </source>
</reference>
<feature type="compositionally biased region" description="Low complexity" evidence="12">
    <location>
        <begin position="605"/>
        <end position="619"/>
    </location>
</feature>
<feature type="compositionally biased region" description="Low complexity" evidence="12">
    <location>
        <begin position="421"/>
        <end position="438"/>
    </location>
</feature>
<feature type="region of interest" description="Disordered" evidence="12">
    <location>
        <begin position="478"/>
        <end position="547"/>
    </location>
</feature>
<dbReference type="CDD" id="cd00009">
    <property type="entry name" value="AAA"/>
    <property type="match status" value="1"/>
</dbReference>
<feature type="compositionally biased region" description="Low complexity" evidence="12">
    <location>
        <begin position="655"/>
        <end position="668"/>
    </location>
</feature>
<accession>A0ABW9GJW6</accession>
<evidence type="ECO:0000256" key="8">
    <source>
        <dbReference type="ARBA" id="ARBA00022833"/>
    </source>
</evidence>
<dbReference type="Gene3D" id="1.10.8.60">
    <property type="match status" value="1"/>
</dbReference>
<keyword evidence="9" id="KW-0067">ATP-binding</keyword>
<evidence type="ECO:0000313" key="14">
    <source>
        <dbReference type="EMBL" id="MFM4891454.1"/>
    </source>
</evidence>
<keyword evidence="7" id="KW-0547">Nucleotide-binding</keyword>
<dbReference type="InterPro" id="IPR021029">
    <property type="entry name" value="DNA_pol_III_tau_dom-5"/>
</dbReference>
<dbReference type="InterPro" id="IPR003593">
    <property type="entry name" value="AAA+_ATPase"/>
</dbReference>
<evidence type="ECO:0000256" key="6">
    <source>
        <dbReference type="ARBA" id="ARBA00022723"/>
    </source>
</evidence>
<dbReference type="CDD" id="cd18137">
    <property type="entry name" value="HLD_clamp_pol_III_gamma_tau"/>
    <property type="match status" value="1"/>
</dbReference>
<dbReference type="SMART" id="SM00382">
    <property type="entry name" value="AAA"/>
    <property type="match status" value="1"/>
</dbReference>
<evidence type="ECO:0000256" key="5">
    <source>
        <dbReference type="ARBA" id="ARBA00022705"/>
    </source>
</evidence>
<dbReference type="InterPro" id="IPR012763">
    <property type="entry name" value="DNA_pol_III_sug/sutau_N"/>
</dbReference>
<keyword evidence="4 14" id="KW-0548">Nucleotidyltransferase</keyword>
<evidence type="ECO:0000256" key="1">
    <source>
        <dbReference type="ARBA" id="ARBA00006360"/>
    </source>
</evidence>
<feature type="domain" description="AAA+ ATPase" evidence="13">
    <location>
        <begin position="37"/>
        <end position="178"/>
    </location>
</feature>
<evidence type="ECO:0000256" key="9">
    <source>
        <dbReference type="ARBA" id="ARBA00022840"/>
    </source>
</evidence>
<comment type="caution">
    <text evidence="14">The sequence shown here is derived from an EMBL/GenBank/DDBJ whole genome shotgun (WGS) entry which is preliminary data.</text>
</comment>
<keyword evidence="3 14" id="KW-0808">Transferase</keyword>
<dbReference type="InterPro" id="IPR008921">
    <property type="entry name" value="DNA_pol3_clamp-load_cplx_C"/>
</dbReference>
<feature type="compositionally biased region" description="Pro residues" evidence="12">
    <location>
        <begin position="703"/>
        <end position="713"/>
    </location>
</feature>
<dbReference type="PANTHER" id="PTHR11669">
    <property type="entry name" value="REPLICATION FACTOR C / DNA POLYMERASE III GAMMA-TAU SUBUNIT"/>
    <property type="match status" value="1"/>
</dbReference>
<keyword evidence="10" id="KW-0239">DNA-directed DNA polymerase</keyword>
<dbReference type="Gene3D" id="1.20.272.10">
    <property type="match status" value="1"/>
</dbReference>
<dbReference type="InterPro" id="IPR027417">
    <property type="entry name" value="P-loop_NTPase"/>
</dbReference>
<feature type="region of interest" description="Disordered" evidence="12">
    <location>
        <begin position="568"/>
        <end position="726"/>
    </location>
</feature>
<dbReference type="InterPro" id="IPR045085">
    <property type="entry name" value="HLD_clamp_pol_III_gamma_tau"/>
</dbReference>
<dbReference type="SUPFAM" id="SSF48019">
    <property type="entry name" value="post-AAA+ oligomerization domain-like"/>
    <property type="match status" value="1"/>
</dbReference>
<dbReference type="EMBL" id="JBGXBU010000001">
    <property type="protein sequence ID" value="MFM4891454.1"/>
    <property type="molecule type" value="Genomic_DNA"/>
</dbReference>
<evidence type="ECO:0000256" key="11">
    <source>
        <dbReference type="ARBA" id="ARBA00049244"/>
    </source>
</evidence>
<dbReference type="Pfam" id="PF12169">
    <property type="entry name" value="DNA_pol3_gamma3"/>
    <property type="match status" value="1"/>
</dbReference>
<feature type="compositionally biased region" description="Low complexity" evidence="12">
    <location>
        <begin position="376"/>
        <end position="387"/>
    </location>
</feature>
<dbReference type="GeneID" id="97218621"/>
<keyword evidence="8" id="KW-0862">Zinc</keyword>
<dbReference type="Gene3D" id="3.40.50.300">
    <property type="entry name" value="P-loop containing nucleotide triphosphate hydrolases"/>
    <property type="match status" value="1"/>
</dbReference>
<dbReference type="Pfam" id="PF13177">
    <property type="entry name" value="DNA_pol3_delta2"/>
    <property type="match status" value="1"/>
</dbReference>
<comment type="catalytic activity">
    <reaction evidence="11">
        <text>DNA(n) + a 2'-deoxyribonucleoside 5'-triphosphate = DNA(n+1) + diphosphate</text>
        <dbReference type="Rhea" id="RHEA:22508"/>
        <dbReference type="Rhea" id="RHEA-COMP:17339"/>
        <dbReference type="Rhea" id="RHEA-COMP:17340"/>
        <dbReference type="ChEBI" id="CHEBI:33019"/>
        <dbReference type="ChEBI" id="CHEBI:61560"/>
        <dbReference type="ChEBI" id="CHEBI:173112"/>
        <dbReference type="EC" id="2.7.7.7"/>
    </reaction>
</comment>
<feature type="compositionally biased region" description="Low complexity" evidence="12">
    <location>
        <begin position="533"/>
        <end position="544"/>
    </location>
</feature>
<keyword evidence="6" id="KW-0479">Metal-binding</keyword>
<evidence type="ECO:0000256" key="3">
    <source>
        <dbReference type="ARBA" id="ARBA00022679"/>
    </source>
</evidence>
<dbReference type="GO" id="GO:0003887">
    <property type="term" value="F:DNA-directed DNA polymerase activity"/>
    <property type="evidence" value="ECO:0007669"/>
    <property type="project" value="UniProtKB-EC"/>
</dbReference>
<dbReference type="InterPro" id="IPR050238">
    <property type="entry name" value="DNA_Rep/Repair_Clamp_Loader"/>
</dbReference>
<dbReference type="InterPro" id="IPR022754">
    <property type="entry name" value="DNA_pol_III_gamma-3"/>
</dbReference>
<comment type="similarity">
    <text evidence="1">Belongs to the DnaX/STICHEL family.</text>
</comment>
<feature type="region of interest" description="Disordered" evidence="12">
    <location>
        <begin position="367"/>
        <end position="458"/>
    </location>
</feature>
<dbReference type="NCBIfam" id="NF004046">
    <property type="entry name" value="PRK05563.1"/>
    <property type="match status" value="1"/>
</dbReference>
<dbReference type="PANTHER" id="PTHR11669:SF0">
    <property type="entry name" value="PROTEIN STICHEL-LIKE 2"/>
    <property type="match status" value="1"/>
</dbReference>
<evidence type="ECO:0000256" key="4">
    <source>
        <dbReference type="ARBA" id="ARBA00022695"/>
    </source>
</evidence>
<dbReference type="Gene3D" id="3.30.300.150">
    <property type="entry name" value="DNA polymerase III, tau subunit, domain V"/>
    <property type="match status" value="1"/>
</dbReference>
<sequence length="889" mass="94314">MSYQVLARKWRPHTFEQVVGQQHVLTALTNALDQGRLHHAYLLSGTRGVGKTTIARILAKSLNCEQGISSTPCGVCDTCREIDQGNFVDLLEIDAASRTKVEDTRELLDNVQYRPARGRFKVYLIDEVHMLSRHSFNALLKTLEEPPPYVKFLLATTDPQKLPITILSRCLQFHLKSLDQGLIAKQLAWVLEQEGQPFEPRALQALAKAADGSMRDALSLTDQALAHGNGRVGEASVLAMLGTLDHHHLHQLLEAVLRQDAQVTMAKIGEIATLGPDFDQLHAELEALLHRIALAQLLPASVQEQGMEADALMQLSKAMSPEEVQLCYQIVLGGRKDLPWAPDGRTALEMTCLRMLAFSPRRDPIHPASLGALPTQAGQGAAPLGLGKPQPAEPAPALARDSGAAPAPAPLPPAEEVKARPAQADASGAAVGDAAPLARPGESELASPPSQVEEMTSEALSPLFAEQEALLQAASEMGYRDAPSAQMGRVPAGPQAESPAHPSGSGQPPAPYPDQGEAGGLTPSMPRQGEGPAPQGMPAAADTAAGEERAGGGIMSLLGTRNMLRSRLRASEGAARPATRSAAMAEGTAQGNLGASAKPDVAEVPAAIPSPAAPASSAAGETPWQGDWSYDVPSERDEGEGDLQAYQEYLAQGEPSAPASALATPSGPRSASQGGREADSPPWDPDGPSTGAQHPVDHGAPAAPGPAPTPVSPPAQGNAAPARTETAVPTLETIDWNAIESEQEEEVGDEPSRLIPASLLASCGDPWSELIARTRVGGRLRQLAINAVMSQQEERVLLTLKPEQRHLVSDRALAELATIIGPELGREVRIEVTLGTVPEQETPLEIEHRLYLGVLEQAGRDLEQDPNVQFLRQRFGAELHMESIEPLNR</sequence>
<keyword evidence="15" id="KW-1185">Reference proteome</keyword>